<dbReference type="GO" id="GO:0007264">
    <property type="term" value="P:small GTPase-mediated signal transduction"/>
    <property type="evidence" value="ECO:0007669"/>
    <property type="project" value="InterPro"/>
</dbReference>
<gene>
    <name evidence="4" type="ORF">FOB60_000434</name>
</gene>
<dbReference type="GO" id="GO:0016020">
    <property type="term" value="C:membrane"/>
    <property type="evidence" value="ECO:0007669"/>
    <property type="project" value="TreeGrafter"/>
</dbReference>
<dbReference type="InterPro" id="IPR011057">
    <property type="entry name" value="Mss4-like_sf"/>
</dbReference>
<dbReference type="EMBL" id="JABWAB010000001">
    <property type="protein sequence ID" value="KAF6058852.1"/>
    <property type="molecule type" value="Genomic_DNA"/>
</dbReference>
<dbReference type="Gene3D" id="2.170.150.10">
    <property type="entry name" value="Metal Binding Protein, Guanine Nucleotide Exchange Factor, Chain A"/>
    <property type="match status" value="1"/>
</dbReference>
<keyword evidence="1" id="KW-0813">Transport</keyword>
<dbReference type="PROSITE" id="PS51796">
    <property type="entry name" value="MSS4"/>
    <property type="match status" value="1"/>
</dbReference>
<evidence type="ECO:0000256" key="1">
    <source>
        <dbReference type="ARBA" id="ARBA00022448"/>
    </source>
</evidence>
<dbReference type="GO" id="GO:0005085">
    <property type="term" value="F:guanyl-nucleotide exchange factor activity"/>
    <property type="evidence" value="ECO:0007669"/>
    <property type="project" value="UniProtKB-KW"/>
</dbReference>
<dbReference type="GO" id="GO:0008270">
    <property type="term" value="F:zinc ion binding"/>
    <property type="evidence" value="ECO:0007669"/>
    <property type="project" value="TreeGrafter"/>
</dbReference>
<accession>A0A8X7NPU9</accession>
<name>A0A8X7NPU9_CANPA</name>
<dbReference type="AlphaFoldDB" id="A0A8X7NPU9"/>
<dbReference type="GO" id="GO:0006892">
    <property type="term" value="P:post-Golgi vesicle-mediated transport"/>
    <property type="evidence" value="ECO:0007669"/>
    <property type="project" value="TreeGrafter"/>
</dbReference>
<evidence type="ECO:0000256" key="2">
    <source>
        <dbReference type="ARBA" id="ARBA00022658"/>
    </source>
</evidence>
<dbReference type="SUPFAM" id="SSF51316">
    <property type="entry name" value="Mss4-like"/>
    <property type="match status" value="1"/>
</dbReference>
<dbReference type="Proteomes" id="UP000590412">
    <property type="component" value="Unassembled WGS sequence"/>
</dbReference>
<evidence type="ECO:0000313" key="4">
    <source>
        <dbReference type="EMBL" id="KAF6058852.1"/>
    </source>
</evidence>
<sequence>MPLKSRNEIELAQYISSKTLILRCPFANCHARIIVYSSSIPSVTLKEAPHCITTDSNNSSPTLNTSTTAFYRINDVWDFDNIGVSKPSKVLPEPVVVGTIGNIGDEDKQQQQQQKEKIDVERLLICSECDRGPLGFAGIAAGEDKDHKNLRYFLSEDSVLYDVGE</sequence>
<dbReference type="GO" id="GO:0005829">
    <property type="term" value="C:cytosol"/>
    <property type="evidence" value="ECO:0007669"/>
    <property type="project" value="TreeGrafter"/>
</dbReference>
<comment type="caution">
    <text evidence="4">The sequence shown here is derived from an EMBL/GenBank/DDBJ whole genome shotgun (WGS) entry which is preliminary data.</text>
</comment>
<dbReference type="PANTHER" id="PTHR13276:SF0">
    <property type="entry name" value="GUANINE NUCLEOTIDE EXCHANGE FACTOR MSS4"/>
    <property type="match status" value="1"/>
</dbReference>
<evidence type="ECO:0000313" key="5">
    <source>
        <dbReference type="Proteomes" id="UP000590412"/>
    </source>
</evidence>
<dbReference type="InterPro" id="IPR011323">
    <property type="entry name" value="Mss4/transl-control_tumour"/>
</dbReference>
<dbReference type="OrthoDB" id="30840at2759"/>
<dbReference type="GO" id="GO:0015031">
    <property type="term" value="P:protein transport"/>
    <property type="evidence" value="ECO:0007669"/>
    <property type="project" value="UniProtKB-KW"/>
</dbReference>
<keyword evidence="2" id="KW-0344">Guanine-nucleotide releasing factor</keyword>
<dbReference type="Pfam" id="PF04421">
    <property type="entry name" value="Mss4"/>
    <property type="match status" value="1"/>
</dbReference>
<proteinExistence type="predicted"/>
<reference evidence="4" key="1">
    <citation type="submission" date="2020-03" db="EMBL/GenBank/DDBJ databases">
        <title>FDA dAtabase for Regulatory Grade micrObial Sequences (FDA-ARGOS): Supporting development and validation of Infectious Disease Dx tests.</title>
        <authorList>
            <person name="Campos J."/>
            <person name="Goldberg B."/>
            <person name="Tallon L."/>
            <person name="Sadzewicz L."/>
            <person name="Vavikolanu K."/>
            <person name="Mehta A."/>
            <person name="Aluvathingal J."/>
            <person name="Nadendla S."/>
            <person name="Nandy P."/>
            <person name="Geyer C."/>
            <person name="Yan Y."/>
            <person name="Sichtig H."/>
        </authorList>
    </citation>
    <scope>NUCLEOTIDE SEQUENCE [LARGE SCALE GENOMIC DNA]</scope>
    <source>
        <strain evidence="4">FDAARGOS_652</strain>
    </source>
</reference>
<dbReference type="PANTHER" id="PTHR13276">
    <property type="entry name" value="GUANINE NUCLEOTIDE EXCHANGE FACTOR MSS4"/>
    <property type="match status" value="1"/>
</dbReference>
<keyword evidence="3" id="KW-0653">Protein transport</keyword>
<organism evidence="4 5">
    <name type="scientific">Candida parapsilosis</name>
    <name type="common">Yeast</name>
    <dbReference type="NCBI Taxonomy" id="5480"/>
    <lineage>
        <taxon>Eukaryota</taxon>
        <taxon>Fungi</taxon>
        <taxon>Dikarya</taxon>
        <taxon>Ascomycota</taxon>
        <taxon>Saccharomycotina</taxon>
        <taxon>Pichiomycetes</taxon>
        <taxon>Debaryomycetaceae</taxon>
        <taxon>Candida/Lodderomyces clade</taxon>
        <taxon>Candida</taxon>
    </lineage>
</organism>
<protein>
    <submittedName>
        <fullName evidence="4">Mss4 family protein</fullName>
    </submittedName>
</protein>
<dbReference type="InterPro" id="IPR007515">
    <property type="entry name" value="Mss4"/>
</dbReference>
<evidence type="ECO:0000256" key="3">
    <source>
        <dbReference type="ARBA" id="ARBA00022927"/>
    </source>
</evidence>